<dbReference type="AlphaFoldDB" id="A0A8H7A526"/>
<evidence type="ECO:0000313" key="1">
    <source>
        <dbReference type="EMBL" id="KAF7502298.1"/>
    </source>
</evidence>
<dbReference type="Proteomes" id="UP000606974">
    <property type="component" value="Unassembled WGS sequence"/>
</dbReference>
<name>A0A8H7A526_9EURO</name>
<reference evidence="1" key="1">
    <citation type="submission" date="2020-02" db="EMBL/GenBank/DDBJ databases">
        <authorList>
            <person name="Palmer J.M."/>
        </authorList>
    </citation>
    <scope>NUCLEOTIDE SEQUENCE</scope>
    <source>
        <strain evidence="1">EPUS1.4</strain>
        <tissue evidence="1">Thallus</tissue>
    </source>
</reference>
<organism evidence="1 2">
    <name type="scientific">Endocarpon pusillum</name>
    <dbReference type="NCBI Taxonomy" id="364733"/>
    <lineage>
        <taxon>Eukaryota</taxon>
        <taxon>Fungi</taxon>
        <taxon>Dikarya</taxon>
        <taxon>Ascomycota</taxon>
        <taxon>Pezizomycotina</taxon>
        <taxon>Eurotiomycetes</taxon>
        <taxon>Chaetothyriomycetidae</taxon>
        <taxon>Verrucariales</taxon>
        <taxon>Verrucariaceae</taxon>
        <taxon>Endocarpon</taxon>
    </lineage>
</organism>
<sequence>MIHLDKLGDELSSSLPPYWASQGQMRSACLNISTCKSIFKLEALNEDVQAQAMAARVATPTGQQVIVPSRDEKDSKEGIRIYVMYATRSRSSFANISETLAKEAELLSLDYKVSVEQQESLTRYFNVSELDNISELL</sequence>
<comment type="caution">
    <text evidence="1">The sequence shown here is derived from an EMBL/GenBank/DDBJ whole genome shotgun (WGS) entry which is preliminary data.</text>
</comment>
<proteinExistence type="predicted"/>
<evidence type="ECO:0000313" key="2">
    <source>
        <dbReference type="Proteomes" id="UP000606974"/>
    </source>
</evidence>
<dbReference type="OrthoDB" id="4765977at2759"/>
<gene>
    <name evidence="1" type="ORF">GJ744_006153</name>
</gene>
<dbReference type="EMBL" id="JAACFV010000274">
    <property type="protein sequence ID" value="KAF7502298.1"/>
    <property type="molecule type" value="Genomic_DNA"/>
</dbReference>
<keyword evidence="2" id="KW-1185">Reference proteome</keyword>
<accession>A0A8H7A526</accession>
<protein>
    <submittedName>
        <fullName evidence="1">Uncharacterized protein</fullName>
    </submittedName>
</protein>